<name>A0ACC0H244_9ERIC</name>
<organism evidence="1 2">
    <name type="scientific">Camellia lanceoleosa</name>
    <dbReference type="NCBI Taxonomy" id="1840588"/>
    <lineage>
        <taxon>Eukaryota</taxon>
        <taxon>Viridiplantae</taxon>
        <taxon>Streptophyta</taxon>
        <taxon>Embryophyta</taxon>
        <taxon>Tracheophyta</taxon>
        <taxon>Spermatophyta</taxon>
        <taxon>Magnoliopsida</taxon>
        <taxon>eudicotyledons</taxon>
        <taxon>Gunneridae</taxon>
        <taxon>Pentapetalae</taxon>
        <taxon>asterids</taxon>
        <taxon>Ericales</taxon>
        <taxon>Theaceae</taxon>
        <taxon>Camellia</taxon>
    </lineage>
</organism>
<evidence type="ECO:0000313" key="2">
    <source>
        <dbReference type="Proteomes" id="UP001060215"/>
    </source>
</evidence>
<comment type="caution">
    <text evidence="1">The sequence shown here is derived from an EMBL/GenBank/DDBJ whole genome shotgun (WGS) entry which is preliminary data.</text>
</comment>
<reference evidence="1 2" key="1">
    <citation type="journal article" date="2022" name="Plant J.">
        <title>Chromosome-level genome of Camellia lanceoleosa provides a valuable resource for understanding genome evolution and self-incompatibility.</title>
        <authorList>
            <person name="Gong W."/>
            <person name="Xiao S."/>
            <person name="Wang L."/>
            <person name="Liao Z."/>
            <person name="Chang Y."/>
            <person name="Mo W."/>
            <person name="Hu G."/>
            <person name="Li W."/>
            <person name="Zhao G."/>
            <person name="Zhu H."/>
            <person name="Hu X."/>
            <person name="Ji K."/>
            <person name="Xiang X."/>
            <person name="Song Q."/>
            <person name="Yuan D."/>
            <person name="Jin S."/>
            <person name="Zhang L."/>
        </authorList>
    </citation>
    <scope>NUCLEOTIDE SEQUENCE [LARGE SCALE GENOMIC DNA]</scope>
    <source>
        <strain evidence="1">SQ_2022a</strain>
    </source>
</reference>
<sequence length="93" mass="11007">MEVTLHLVAVTFGLIVLVSYAWKVMNSMWLRPKKLERLLREQGLKGNPYRLYYGDTKEMFKLFKEVKSKPLNVSDDTPPYILPFHHHIIKKYG</sequence>
<dbReference type="Proteomes" id="UP001060215">
    <property type="component" value="Chromosome 7"/>
</dbReference>
<dbReference type="EMBL" id="CM045764">
    <property type="protein sequence ID" value="KAI8007081.1"/>
    <property type="molecule type" value="Genomic_DNA"/>
</dbReference>
<accession>A0ACC0H244</accession>
<protein>
    <submittedName>
        <fullName evidence="1">Cytochrome P450 72A68</fullName>
    </submittedName>
</protein>
<evidence type="ECO:0000313" key="1">
    <source>
        <dbReference type="EMBL" id="KAI8007081.1"/>
    </source>
</evidence>
<proteinExistence type="predicted"/>
<keyword evidence="2" id="KW-1185">Reference proteome</keyword>
<gene>
    <name evidence="1" type="ORF">LOK49_LG07G02962</name>
</gene>